<feature type="domain" description="DUF305" evidence="3">
    <location>
        <begin position="290"/>
        <end position="353"/>
    </location>
</feature>
<dbReference type="Pfam" id="PF03713">
    <property type="entry name" value="DUF305"/>
    <property type="match status" value="1"/>
</dbReference>
<feature type="signal peptide" evidence="2">
    <location>
        <begin position="1"/>
        <end position="19"/>
    </location>
</feature>
<evidence type="ECO:0000256" key="1">
    <source>
        <dbReference type="SAM" id="Phobius"/>
    </source>
</evidence>
<evidence type="ECO:0000259" key="3">
    <source>
        <dbReference type="Pfam" id="PF03713"/>
    </source>
</evidence>
<dbReference type="AlphaFoldDB" id="A0A7S1Z832"/>
<keyword evidence="2" id="KW-0732">Signal</keyword>
<dbReference type="InterPro" id="IPR012347">
    <property type="entry name" value="Ferritin-like"/>
</dbReference>
<keyword evidence="1" id="KW-0812">Transmembrane</keyword>
<accession>A0A7S1Z832</accession>
<gene>
    <name evidence="4" type="ORF">DBRI1063_LOCUS11724</name>
</gene>
<feature type="chain" id="PRO_5031027809" description="DUF305 domain-containing protein" evidence="2">
    <location>
        <begin position="20"/>
        <end position="398"/>
    </location>
</feature>
<proteinExistence type="predicted"/>
<feature type="transmembrane region" description="Helical" evidence="1">
    <location>
        <begin position="377"/>
        <end position="397"/>
    </location>
</feature>
<reference evidence="4" key="1">
    <citation type="submission" date="2021-01" db="EMBL/GenBank/DDBJ databases">
        <authorList>
            <person name="Corre E."/>
            <person name="Pelletier E."/>
            <person name="Niang G."/>
            <person name="Scheremetjew M."/>
            <person name="Finn R."/>
            <person name="Kale V."/>
            <person name="Holt S."/>
            <person name="Cochrane G."/>
            <person name="Meng A."/>
            <person name="Brown T."/>
            <person name="Cohen L."/>
        </authorList>
    </citation>
    <scope>NUCLEOTIDE SEQUENCE</scope>
    <source>
        <strain evidence="4">Pop2</strain>
    </source>
</reference>
<dbReference type="PANTHER" id="PTHR36933:SF1">
    <property type="entry name" value="SLL0788 PROTEIN"/>
    <property type="match status" value="1"/>
</dbReference>
<name>A0A7S1Z832_9STRA</name>
<keyword evidence="1" id="KW-1133">Transmembrane helix</keyword>
<sequence>MKLILSTLLTASLFSASSADLCKGSCSADGTQCSFTVKVNFFEGEWGYFTFEECGDAPNPTLGLELGVTYTFDQTEISNYMHPLGFSYFADGAHDDQDELEPGIAPPGSDSSCDESASCAAPMYEVAGEYVGEYSNNAKIANITTGNENFGLDDYEPLFFFPILEWKGMGPYQVTLKLTDDDINSDIFYFCHIHQYMTGRIKVLKDGEKINAMDTPAIPYDYHQISDFDAGCGTYNLDGVFPHEMCPEQFVCNIPDDNAELMAFGQCIESMNCAMVRGMTNNVESGSEVALFLHQMIPHHQNAVNMAKALLKTGKVECDDIEDEDNNHCVLEAILRDIINNQNFQIQQMQAILDGEGYPETDQCVLKKTPLNGPTSGASTFALSSITSVFVAFAAFFL</sequence>
<organism evidence="4">
    <name type="scientific">Ditylum brightwellii</name>
    <dbReference type="NCBI Taxonomy" id="49249"/>
    <lineage>
        <taxon>Eukaryota</taxon>
        <taxon>Sar</taxon>
        <taxon>Stramenopiles</taxon>
        <taxon>Ochrophyta</taxon>
        <taxon>Bacillariophyta</taxon>
        <taxon>Mediophyceae</taxon>
        <taxon>Lithodesmiophycidae</taxon>
        <taxon>Lithodesmiales</taxon>
        <taxon>Lithodesmiaceae</taxon>
        <taxon>Ditylum</taxon>
    </lineage>
</organism>
<dbReference type="InterPro" id="IPR005183">
    <property type="entry name" value="DUF305_CopM-like"/>
</dbReference>
<dbReference type="EMBL" id="HBGN01018430">
    <property type="protein sequence ID" value="CAD9331275.1"/>
    <property type="molecule type" value="Transcribed_RNA"/>
</dbReference>
<evidence type="ECO:0000313" key="4">
    <source>
        <dbReference type="EMBL" id="CAD9331275.1"/>
    </source>
</evidence>
<dbReference type="Gene3D" id="1.20.1260.10">
    <property type="match status" value="1"/>
</dbReference>
<evidence type="ECO:0000256" key="2">
    <source>
        <dbReference type="SAM" id="SignalP"/>
    </source>
</evidence>
<dbReference type="PANTHER" id="PTHR36933">
    <property type="entry name" value="SLL0788 PROTEIN"/>
    <property type="match status" value="1"/>
</dbReference>
<protein>
    <recommendedName>
        <fullName evidence="3">DUF305 domain-containing protein</fullName>
    </recommendedName>
</protein>
<keyword evidence="1" id="KW-0472">Membrane</keyword>